<evidence type="ECO:0000256" key="1">
    <source>
        <dbReference type="SAM" id="MobiDB-lite"/>
    </source>
</evidence>
<feature type="signal peptide" evidence="2">
    <location>
        <begin position="1"/>
        <end position="21"/>
    </location>
</feature>
<dbReference type="KEGG" id="sna:Snas_5703"/>
<name>D3PY04_STANL</name>
<gene>
    <name evidence="3" type="ordered locus">Snas_5703</name>
</gene>
<reference evidence="3 4" key="1">
    <citation type="journal article" date="2009" name="Stand. Genomic Sci.">
        <title>Complete genome sequence of Stackebrandtia nassauensis type strain (LLR-40K-21).</title>
        <authorList>
            <person name="Munk C."/>
            <person name="Lapidus A."/>
            <person name="Copeland A."/>
            <person name="Jando M."/>
            <person name="Mayilraj S."/>
            <person name="Glavina Del Rio T."/>
            <person name="Nolan M."/>
            <person name="Chen F."/>
            <person name="Lucas S."/>
            <person name="Tice H."/>
            <person name="Cheng J.F."/>
            <person name="Han C."/>
            <person name="Detter J.C."/>
            <person name="Bruce D."/>
            <person name="Goodwin L."/>
            <person name="Chain P."/>
            <person name="Pitluck S."/>
            <person name="Goker M."/>
            <person name="Ovchinikova G."/>
            <person name="Pati A."/>
            <person name="Ivanova N."/>
            <person name="Mavromatis K."/>
            <person name="Chen A."/>
            <person name="Palaniappan K."/>
            <person name="Land M."/>
            <person name="Hauser L."/>
            <person name="Chang Y.J."/>
            <person name="Jeffries C.D."/>
            <person name="Bristow J."/>
            <person name="Eisen J.A."/>
            <person name="Markowitz V."/>
            <person name="Hugenholtz P."/>
            <person name="Kyrpides N.C."/>
            <person name="Klenk H.P."/>
        </authorList>
    </citation>
    <scope>NUCLEOTIDE SEQUENCE [LARGE SCALE GENOMIC DNA]</scope>
    <source>
        <strain evidence="4">DSM 44728 / CIP 108903 / NRRL B-16338 / NBRC 102104 / LLR-40K-21</strain>
    </source>
</reference>
<dbReference type="AlphaFoldDB" id="D3PY04"/>
<dbReference type="EMBL" id="CP001778">
    <property type="protein sequence ID" value="ADD45333.1"/>
    <property type="molecule type" value="Genomic_DNA"/>
</dbReference>
<feature type="region of interest" description="Disordered" evidence="1">
    <location>
        <begin position="23"/>
        <end position="66"/>
    </location>
</feature>
<feature type="compositionally biased region" description="Basic and acidic residues" evidence="1">
    <location>
        <begin position="35"/>
        <end position="47"/>
    </location>
</feature>
<accession>D3PY04</accession>
<keyword evidence="2" id="KW-0732">Signal</keyword>
<proteinExistence type="predicted"/>
<evidence type="ECO:0000313" key="4">
    <source>
        <dbReference type="Proteomes" id="UP000000844"/>
    </source>
</evidence>
<dbReference type="HOGENOM" id="CLU_1488186_0_0_11"/>
<dbReference type="PROSITE" id="PS51257">
    <property type="entry name" value="PROKAR_LIPOPROTEIN"/>
    <property type="match status" value="1"/>
</dbReference>
<sequence length="181" mass="19085">MKLIRISALVLTGAVAVALTACEPKEDSASSSGDKSSEASDQGGKDEDKEESGSGSSSSKDKLAGDVTTVTLTKSGGFAGNEETLEIDAEGKWSYVKAKMATKKGDLSSKELKQLIDLAGTKGITDTNKKSDKQCNDMPTFQLKVELSEGKPVEMKTDECGVAPNEEFDNLIELLTDATPI</sequence>
<feature type="chain" id="PRO_5039624358" description="Lipoprotein" evidence="2">
    <location>
        <begin position="22"/>
        <end position="181"/>
    </location>
</feature>
<evidence type="ECO:0008006" key="5">
    <source>
        <dbReference type="Google" id="ProtNLM"/>
    </source>
</evidence>
<organism evidence="3 4">
    <name type="scientific">Stackebrandtia nassauensis (strain DSM 44728 / CIP 108903 / NRRL B-16338 / NBRC 102104 / LLR-40K-21)</name>
    <dbReference type="NCBI Taxonomy" id="446470"/>
    <lineage>
        <taxon>Bacteria</taxon>
        <taxon>Bacillati</taxon>
        <taxon>Actinomycetota</taxon>
        <taxon>Actinomycetes</taxon>
        <taxon>Glycomycetales</taxon>
        <taxon>Glycomycetaceae</taxon>
        <taxon>Stackebrandtia</taxon>
    </lineage>
</organism>
<evidence type="ECO:0000313" key="3">
    <source>
        <dbReference type="EMBL" id="ADD45333.1"/>
    </source>
</evidence>
<protein>
    <recommendedName>
        <fullName evidence="5">Lipoprotein</fullName>
    </recommendedName>
</protein>
<keyword evidence="4" id="KW-1185">Reference proteome</keyword>
<dbReference type="Proteomes" id="UP000000844">
    <property type="component" value="Chromosome"/>
</dbReference>
<evidence type="ECO:0000256" key="2">
    <source>
        <dbReference type="SAM" id="SignalP"/>
    </source>
</evidence>
<dbReference type="RefSeq" id="WP_013020904.1">
    <property type="nucleotide sequence ID" value="NC_013947.1"/>
</dbReference>